<organism evidence="6 7">
    <name type="scientific">Rhodoferax koreensis</name>
    <dbReference type="NCBI Taxonomy" id="1842727"/>
    <lineage>
        <taxon>Bacteria</taxon>
        <taxon>Pseudomonadati</taxon>
        <taxon>Pseudomonadota</taxon>
        <taxon>Betaproteobacteria</taxon>
        <taxon>Burkholderiales</taxon>
        <taxon>Comamonadaceae</taxon>
        <taxon>Rhodoferax</taxon>
    </lineage>
</organism>
<evidence type="ECO:0000256" key="3">
    <source>
        <dbReference type="ARBA" id="ARBA00023125"/>
    </source>
</evidence>
<dbReference type="SUPFAM" id="SSF46785">
    <property type="entry name" value="Winged helix' DNA-binding domain"/>
    <property type="match status" value="1"/>
</dbReference>
<dbReference type="RefSeq" id="WP_076201078.1">
    <property type="nucleotide sequence ID" value="NZ_CP019236.1"/>
</dbReference>
<feature type="domain" description="HTH lysR-type" evidence="5">
    <location>
        <begin position="18"/>
        <end position="75"/>
    </location>
</feature>
<dbReference type="SUPFAM" id="SSF53850">
    <property type="entry name" value="Periplasmic binding protein-like II"/>
    <property type="match status" value="1"/>
</dbReference>
<comment type="similarity">
    <text evidence="1">Belongs to the LysR transcriptional regulatory family.</text>
</comment>
<dbReference type="InterPro" id="IPR005119">
    <property type="entry name" value="LysR_subst-bd"/>
</dbReference>
<dbReference type="NCBIfam" id="NF008352">
    <property type="entry name" value="PRK11139.1"/>
    <property type="match status" value="1"/>
</dbReference>
<dbReference type="GO" id="GO:0003700">
    <property type="term" value="F:DNA-binding transcription factor activity"/>
    <property type="evidence" value="ECO:0007669"/>
    <property type="project" value="InterPro"/>
</dbReference>
<dbReference type="FunFam" id="3.40.190.10:FF:000017">
    <property type="entry name" value="Glycine cleavage system transcriptional activator"/>
    <property type="match status" value="1"/>
</dbReference>
<dbReference type="KEGG" id="rhy:RD110_18920"/>
<dbReference type="InterPro" id="IPR058163">
    <property type="entry name" value="LysR-type_TF_proteobact-type"/>
</dbReference>
<evidence type="ECO:0000313" key="7">
    <source>
        <dbReference type="Proteomes" id="UP000186609"/>
    </source>
</evidence>
<dbReference type="STRING" id="1842727.RD110_18920"/>
<evidence type="ECO:0000256" key="4">
    <source>
        <dbReference type="ARBA" id="ARBA00023163"/>
    </source>
</evidence>
<dbReference type="GO" id="GO:0006351">
    <property type="term" value="P:DNA-templated transcription"/>
    <property type="evidence" value="ECO:0007669"/>
    <property type="project" value="TreeGrafter"/>
</dbReference>
<sequence>MRSRPASSAPLQQARRLPSLNNLRAFEAAARLQSVTRAAQELSVTQGAVSHQIKALEEWLGVALMRREGRHLALTAQGAAYLPELSNAFDLLAHATGRIERLTRRNGTLSVNAMPTLSAQWLIPQLAGFCAERPHTDVRLATTVSVLDFEPAAFDVSVRCLSANELAMLRARPNWRGVVFGGFLPDALTPVCSPLLLARTGPLTEPADLRRHTLLVSRSAPLVWRDWLRGAGVAPMRPVGELVFDHAHLGVQAAMQGLGVALANPYLVAESLASGLLVTPFPQVRLHEKEFYWILSSQAADDEEAQAFCDWLRQCGRAAIASSGNPEIQKAPEGAF</sequence>
<evidence type="ECO:0000259" key="5">
    <source>
        <dbReference type="PROSITE" id="PS50931"/>
    </source>
</evidence>
<dbReference type="Pfam" id="PF00126">
    <property type="entry name" value="HTH_1"/>
    <property type="match status" value="1"/>
</dbReference>
<dbReference type="InterPro" id="IPR000847">
    <property type="entry name" value="LysR_HTH_N"/>
</dbReference>
<keyword evidence="2" id="KW-0805">Transcription regulation</keyword>
<keyword evidence="3" id="KW-0238">DNA-binding</keyword>
<dbReference type="Proteomes" id="UP000186609">
    <property type="component" value="Chromosome"/>
</dbReference>
<dbReference type="PANTHER" id="PTHR30537">
    <property type="entry name" value="HTH-TYPE TRANSCRIPTIONAL REGULATOR"/>
    <property type="match status" value="1"/>
</dbReference>
<dbReference type="PROSITE" id="PS50931">
    <property type="entry name" value="HTH_LYSR"/>
    <property type="match status" value="1"/>
</dbReference>
<keyword evidence="4" id="KW-0804">Transcription</keyword>
<evidence type="ECO:0000313" key="6">
    <source>
        <dbReference type="EMBL" id="APW39024.1"/>
    </source>
</evidence>
<gene>
    <name evidence="6" type="ORF">RD110_18920</name>
</gene>
<evidence type="ECO:0000256" key="1">
    <source>
        <dbReference type="ARBA" id="ARBA00009437"/>
    </source>
</evidence>
<dbReference type="Gene3D" id="3.40.190.10">
    <property type="entry name" value="Periplasmic binding protein-like II"/>
    <property type="match status" value="2"/>
</dbReference>
<dbReference type="PRINTS" id="PR00039">
    <property type="entry name" value="HTHLYSR"/>
</dbReference>
<accession>A0A1P8JZ46</accession>
<dbReference type="AlphaFoldDB" id="A0A1P8JZ46"/>
<protein>
    <submittedName>
        <fullName evidence="6">LysR family transcriptional regulator</fullName>
    </submittedName>
</protein>
<reference evidence="6 7" key="1">
    <citation type="submission" date="2017-01" db="EMBL/GenBank/DDBJ databases">
        <authorList>
            <person name="Mah S.A."/>
            <person name="Swanson W.J."/>
            <person name="Moy G.W."/>
            <person name="Vacquier V.D."/>
        </authorList>
    </citation>
    <scope>NUCLEOTIDE SEQUENCE [LARGE SCALE GENOMIC DNA]</scope>
    <source>
        <strain evidence="6 7">DCY110</strain>
    </source>
</reference>
<evidence type="ECO:0000256" key="2">
    <source>
        <dbReference type="ARBA" id="ARBA00023015"/>
    </source>
</evidence>
<name>A0A1P8JZ46_9BURK</name>
<dbReference type="EMBL" id="CP019236">
    <property type="protein sequence ID" value="APW39024.1"/>
    <property type="molecule type" value="Genomic_DNA"/>
</dbReference>
<dbReference type="Gene3D" id="1.10.10.10">
    <property type="entry name" value="Winged helix-like DNA-binding domain superfamily/Winged helix DNA-binding domain"/>
    <property type="match status" value="1"/>
</dbReference>
<dbReference type="Pfam" id="PF03466">
    <property type="entry name" value="LysR_substrate"/>
    <property type="match status" value="1"/>
</dbReference>
<dbReference type="InterPro" id="IPR036390">
    <property type="entry name" value="WH_DNA-bd_sf"/>
</dbReference>
<dbReference type="OrthoDB" id="5526340at2"/>
<keyword evidence="7" id="KW-1185">Reference proteome</keyword>
<dbReference type="InterPro" id="IPR036388">
    <property type="entry name" value="WH-like_DNA-bd_sf"/>
</dbReference>
<dbReference type="FunFam" id="1.10.10.10:FF:000038">
    <property type="entry name" value="Glycine cleavage system transcriptional activator"/>
    <property type="match status" value="1"/>
</dbReference>
<dbReference type="PANTHER" id="PTHR30537:SF74">
    <property type="entry name" value="HTH-TYPE TRANSCRIPTIONAL REGULATOR TRPI"/>
    <property type="match status" value="1"/>
</dbReference>
<dbReference type="GO" id="GO:0043565">
    <property type="term" value="F:sequence-specific DNA binding"/>
    <property type="evidence" value="ECO:0007669"/>
    <property type="project" value="TreeGrafter"/>
</dbReference>
<dbReference type="CDD" id="cd08432">
    <property type="entry name" value="PBP2_GcdR_TrpI_HvrB_AmpR_like"/>
    <property type="match status" value="1"/>
</dbReference>
<proteinExistence type="inferred from homology"/>